<dbReference type="Gene3D" id="3.80.10.10">
    <property type="entry name" value="Ribonuclease Inhibitor"/>
    <property type="match status" value="1"/>
</dbReference>
<dbReference type="PANTHER" id="PTHR16083:SF25">
    <property type="entry name" value="C-JID DOMAIN-CONTAINING PROTEIN"/>
    <property type="match status" value="1"/>
</dbReference>
<dbReference type="EMBL" id="JAAGAX010000003">
    <property type="protein sequence ID" value="KAF2319810.1"/>
    <property type="molecule type" value="Genomic_DNA"/>
</dbReference>
<dbReference type="PANTHER" id="PTHR16083">
    <property type="entry name" value="LEUCINE RICH REPEAT CONTAINING PROTEIN"/>
    <property type="match status" value="1"/>
</dbReference>
<proteinExistence type="predicted"/>
<sequence>MDNRCIKWLHVPAGTLFWRVEIQLQRQKLDLGNLRLLDLSHSFELTRVPDLSSVPNLEFLRLSRCLSLIEIPSSIGELKCLKELNLSVCSKLHSIPRSICNLKSLTLLDISCCRNVNGLPENIGNLELLQKLEISSSRIKALPSSINQLKNLASLVCSGCEGLTLPPLTEHEVKDGTATFLEFRNCINLEKEKVMEDVLETHLLKDEIVELCIPGDEVPQRMRYKNQSGSSISFTLDKPNLIGVSLCLVFYPKNHYVSPGLLFVADSALEAFVCNFSAEFAAALSTFICCLL</sequence>
<gene>
    <name evidence="1" type="ORF">GH714_019200</name>
</gene>
<name>A0A6A6N296_HEVBR</name>
<evidence type="ECO:0000313" key="2">
    <source>
        <dbReference type="Proteomes" id="UP000467840"/>
    </source>
</evidence>
<protein>
    <submittedName>
        <fullName evidence="1">Uncharacterized protein</fullName>
    </submittedName>
</protein>
<dbReference type="AlphaFoldDB" id="A0A6A6N296"/>
<dbReference type="SUPFAM" id="SSF52047">
    <property type="entry name" value="RNI-like"/>
    <property type="match status" value="1"/>
</dbReference>
<accession>A0A6A6N296</accession>
<organism evidence="1 2">
    <name type="scientific">Hevea brasiliensis</name>
    <name type="common">Para rubber tree</name>
    <name type="synonym">Siphonia brasiliensis</name>
    <dbReference type="NCBI Taxonomy" id="3981"/>
    <lineage>
        <taxon>Eukaryota</taxon>
        <taxon>Viridiplantae</taxon>
        <taxon>Streptophyta</taxon>
        <taxon>Embryophyta</taxon>
        <taxon>Tracheophyta</taxon>
        <taxon>Spermatophyta</taxon>
        <taxon>Magnoliopsida</taxon>
        <taxon>eudicotyledons</taxon>
        <taxon>Gunneridae</taxon>
        <taxon>Pentapetalae</taxon>
        <taxon>rosids</taxon>
        <taxon>fabids</taxon>
        <taxon>Malpighiales</taxon>
        <taxon>Euphorbiaceae</taxon>
        <taxon>Crotonoideae</taxon>
        <taxon>Micrandreae</taxon>
        <taxon>Hevea</taxon>
    </lineage>
</organism>
<reference evidence="1 2" key="1">
    <citation type="journal article" date="2020" name="Mol. Plant">
        <title>The Chromosome-Based Rubber Tree Genome Provides New Insights into Spurge Genome Evolution and Rubber Biosynthesis.</title>
        <authorList>
            <person name="Liu J."/>
            <person name="Shi C."/>
            <person name="Shi C.C."/>
            <person name="Li W."/>
            <person name="Zhang Q.J."/>
            <person name="Zhang Y."/>
            <person name="Li K."/>
            <person name="Lu H.F."/>
            <person name="Shi C."/>
            <person name="Zhu S.T."/>
            <person name="Xiao Z.Y."/>
            <person name="Nan H."/>
            <person name="Yue Y."/>
            <person name="Zhu X.G."/>
            <person name="Wu Y."/>
            <person name="Hong X.N."/>
            <person name="Fan G.Y."/>
            <person name="Tong Y."/>
            <person name="Zhang D."/>
            <person name="Mao C.L."/>
            <person name="Liu Y.L."/>
            <person name="Hao S.J."/>
            <person name="Liu W.Q."/>
            <person name="Lv M.Q."/>
            <person name="Zhang H.B."/>
            <person name="Liu Y."/>
            <person name="Hu-Tang G.R."/>
            <person name="Wang J.P."/>
            <person name="Wang J.H."/>
            <person name="Sun Y.H."/>
            <person name="Ni S.B."/>
            <person name="Chen W.B."/>
            <person name="Zhang X.C."/>
            <person name="Jiao Y.N."/>
            <person name="Eichler E.E."/>
            <person name="Li G.H."/>
            <person name="Liu X."/>
            <person name="Gao L.Z."/>
        </authorList>
    </citation>
    <scope>NUCLEOTIDE SEQUENCE [LARGE SCALE GENOMIC DNA]</scope>
    <source>
        <strain evidence="2">cv. GT1</strain>
        <tissue evidence="1">Leaf</tissue>
    </source>
</reference>
<evidence type="ECO:0000313" key="1">
    <source>
        <dbReference type="EMBL" id="KAF2319810.1"/>
    </source>
</evidence>
<dbReference type="InterPro" id="IPR032675">
    <property type="entry name" value="LRR_dom_sf"/>
</dbReference>
<dbReference type="Proteomes" id="UP000467840">
    <property type="component" value="Chromosome 10"/>
</dbReference>
<keyword evidence="2" id="KW-1185">Reference proteome</keyword>
<comment type="caution">
    <text evidence="1">The sequence shown here is derived from an EMBL/GenBank/DDBJ whole genome shotgun (WGS) entry which is preliminary data.</text>
</comment>